<proteinExistence type="predicted"/>
<organism evidence="1 2">
    <name type="scientific">Trifolium pratense</name>
    <name type="common">Red clover</name>
    <dbReference type="NCBI Taxonomy" id="57577"/>
    <lineage>
        <taxon>Eukaryota</taxon>
        <taxon>Viridiplantae</taxon>
        <taxon>Streptophyta</taxon>
        <taxon>Embryophyta</taxon>
        <taxon>Tracheophyta</taxon>
        <taxon>Spermatophyta</taxon>
        <taxon>Magnoliopsida</taxon>
        <taxon>eudicotyledons</taxon>
        <taxon>Gunneridae</taxon>
        <taxon>Pentapetalae</taxon>
        <taxon>rosids</taxon>
        <taxon>fabids</taxon>
        <taxon>Fabales</taxon>
        <taxon>Fabaceae</taxon>
        <taxon>Papilionoideae</taxon>
        <taxon>50 kb inversion clade</taxon>
        <taxon>NPAAA clade</taxon>
        <taxon>Hologalegina</taxon>
        <taxon>IRL clade</taxon>
        <taxon>Trifolieae</taxon>
        <taxon>Trifolium</taxon>
    </lineage>
</organism>
<name>A0ACB0IF62_TRIPR</name>
<comment type="caution">
    <text evidence="1">The sequence shown here is derived from an EMBL/GenBank/DDBJ whole genome shotgun (WGS) entry which is preliminary data.</text>
</comment>
<accession>A0ACB0IF62</accession>
<keyword evidence="2" id="KW-1185">Reference proteome</keyword>
<evidence type="ECO:0000313" key="2">
    <source>
        <dbReference type="Proteomes" id="UP001177021"/>
    </source>
</evidence>
<protein>
    <submittedName>
        <fullName evidence="1">Uncharacterized protein</fullName>
    </submittedName>
</protein>
<gene>
    <name evidence="1" type="ORF">MILVUS5_LOCUS2614</name>
</gene>
<evidence type="ECO:0000313" key="1">
    <source>
        <dbReference type="EMBL" id="CAJ2630936.1"/>
    </source>
</evidence>
<sequence length="348" mass="39648">MSMESDTSLFGVIRSPPENLEERGKRPKSESEPEPKSELEPEPKSELEPEPKPKPERKPKPAWELKRVNDLTLSDFSMYDDDIKPFGFMCAKFYYRNKAQIQKDNEYEAAIADYKKRSRGLSVYDAITPPRIAQYGKCWVAVPLDLNENRLRRLIPLCKLALDKYNADNQGANFVFLDVVKTTWSAAGTFYITFRAEKDPPNCSATTFQAQVWENLNGPHKVKSCAIKTFAVPLDMDENLRSRLTPLCKLALEKYNADNQGANFVFLDVVKRTWSVSPMFYITFRAKKDLPNCSAKTFQAQVWENMNGPNEVRSCHLKKKKKKRGHSVPIKPNTAQGKFKSGQTAGCS</sequence>
<reference evidence="1" key="1">
    <citation type="submission" date="2023-10" db="EMBL/GenBank/DDBJ databases">
        <authorList>
            <person name="Rodriguez Cubillos JULIANA M."/>
            <person name="De Vega J."/>
        </authorList>
    </citation>
    <scope>NUCLEOTIDE SEQUENCE</scope>
</reference>
<dbReference type="Proteomes" id="UP001177021">
    <property type="component" value="Unassembled WGS sequence"/>
</dbReference>
<dbReference type="EMBL" id="CASHSV030000001">
    <property type="protein sequence ID" value="CAJ2630936.1"/>
    <property type="molecule type" value="Genomic_DNA"/>
</dbReference>